<dbReference type="AlphaFoldDB" id="L2GIK8"/>
<feature type="region of interest" description="Disordered" evidence="1">
    <location>
        <begin position="10"/>
        <end position="49"/>
    </location>
</feature>
<organism evidence="2 3">
    <name type="scientific">Vittaforma corneae (strain ATCC 50505)</name>
    <name type="common">Microsporidian parasite</name>
    <name type="synonym">Nosema corneum</name>
    <dbReference type="NCBI Taxonomy" id="993615"/>
    <lineage>
        <taxon>Eukaryota</taxon>
        <taxon>Fungi</taxon>
        <taxon>Fungi incertae sedis</taxon>
        <taxon>Microsporidia</taxon>
        <taxon>Nosematidae</taxon>
        <taxon>Vittaforma</taxon>
    </lineage>
</organism>
<sequence>GFPILFSDASCTATSEQEPSEQQLQSTSTPGNEYNNTPPHTTPKPRVFKGKDDCRFTTFMNDSGIPEIINEYFKNLNLAQHGDYLRNRHEIHEVVAMSLYHYCRYMKCGLLNEDGSLKEEAIQETEEFLWDSYLLKSKLYLAVSEFEFDHIPIKAWKFLTDHCGTEE</sequence>
<feature type="non-terminal residue" evidence="2">
    <location>
        <position position="167"/>
    </location>
</feature>
<evidence type="ECO:0000313" key="3">
    <source>
        <dbReference type="Proteomes" id="UP000011082"/>
    </source>
</evidence>
<evidence type="ECO:0000256" key="1">
    <source>
        <dbReference type="SAM" id="MobiDB-lite"/>
    </source>
</evidence>
<dbReference type="EMBL" id="JH370349">
    <property type="protein sequence ID" value="ELA40716.1"/>
    <property type="molecule type" value="Genomic_DNA"/>
</dbReference>
<dbReference type="VEuPathDB" id="MicrosporidiaDB:VICG_02248"/>
<dbReference type="InParanoid" id="L2GIK8"/>
<gene>
    <name evidence="2" type="ORF">VICG_02248</name>
</gene>
<feature type="compositionally biased region" description="Low complexity" evidence="1">
    <location>
        <begin position="14"/>
        <end position="30"/>
    </location>
</feature>
<protein>
    <submittedName>
        <fullName evidence="2">Uncharacterized protein</fullName>
    </submittedName>
</protein>
<dbReference type="Proteomes" id="UP000011082">
    <property type="component" value="Unassembled WGS sequence"/>
</dbReference>
<dbReference type="GeneID" id="19882957"/>
<evidence type="ECO:0000313" key="2">
    <source>
        <dbReference type="EMBL" id="ELA40716.1"/>
    </source>
</evidence>
<name>L2GIK8_VITCO</name>
<keyword evidence="3" id="KW-1185">Reference proteome</keyword>
<accession>L2GIK8</accession>
<feature type="non-terminal residue" evidence="2">
    <location>
        <position position="1"/>
    </location>
</feature>
<reference evidence="3" key="1">
    <citation type="submission" date="2011-05" db="EMBL/GenBank/DDBJ databases">
        <title>The genome sequence of Vittaforma corneae strain ATCC 50505.</title>
        <authorList>
            <consortium name="The Broad Institute Genome Sequencing Platform"/>
            <person name="Cuomo C."/>
            <person name="Didier E."/>
            <person name="Bowers L."/>
            <person name="Young S.K."/>
            <person name="Zeng Q."/>
            <person name="Gargeya S."/>
            <person name="Fitzgerald M."/>
            <person name="Haas B."/>
            <person name="Abouelleil A."/>
            <person name="Alvarado L."/>
            <person name="Arachchi H.M."/>
            <person name="Berlin A."/>
            <person name="Chapman S.B."/>
            <person name="Gearin G."/>
            <person name="Goldberg J."/>
            <person name="Griggs A."/>
            <person name="Gujja S."/>
            <person name="Hansen M."/>
            <person name="Heiman D."/>
            <person name="Howarth C."/>
            <person name="Larimer J."/>
            <person name="Lui A."/>
            <person name="MacDonald P.J.P."/>
            <person name="McCowen C."/>
            <person name="Montmayeur A."/>
            <person name="Murphy C."/>
            <person name="Neiman D."/>
            <person name="Pearson M."/>
            <person name="Priest M."/>
            <person name="Roberts A."/>
            <person name="Saif S."/>
            <person name="Shea T."/>
            <person name="Sisk P."/>
            <person name="Stolte C."/>
            <person name="Sykes S."/>
            <person name="Wortman J."/>
            <person name="Nusbaum C."/>
            <person name="Birren B."/>
        </authorList>
    </citation>
    <scope>NUCLEOTIDE SEQUENCE [LARGE SCALE GENOMIC DNA]</scope>
    <source>
        <strain evidence="3">ATCC 50505</strain>
    </source>
</reference>
<proteinExistence type="predicted"/>
<dbReference type="RefSeq" id="XP_007605692.1">
    <property type="nucleotide sequence ID" value="XM_007605630.1"/>
</dbReference>